<protein>
    <submittedName>
        <fullName evidence="2">(northern house mosquito) hypothetical protein</fullName>
    </submittedName>
</protein>
<feature type="region of interest" description="Disordered" evidence="1">
    <location>
        <begin position="69"/>
        <end position="102"/>
    </location>
</feature>
<dbReference type="AlphaFoldDB" id="A0A8D8AV58"/>
<reference evidence="2" key="1">
    <citation type="submission" date="2021-05" db="EMBL/GenBank/DDBJ databases">
        <authorList>
            <person name="Alioto T."/>
            <person name="Alioto T."/>
            <person name="Gomez Garrido J."/>
        </authorList>
    </citation>
    <scope>NUCLEOTIDE SEQUENCE</scope>
</reference>
<evidence type="ECO:0000313" key="2">
    <source>
        <dbReference type="EMBL" id="CAG6464063.1"/>
    </source>
</evidence>
<evidence type="ECO:0000256" key="1">
    <source>
        <dbReference type="SAM" id="MobiDB-lite"/>
    </source>
</evidence>
<name>A0A8D8AV58_CULPI</name>
<proteinExistence type="predicted"/>
<sequence>MRPTCVLTEPAFDPLRVHFTRLGCRPLPARAIHSHYLTSRAASSAGCDTRFKRPYRIFLSRSISHTCASYRSQKEKKKEKKTEQAHQTPANPWPSCPPFHHC</sequence>
<dbReference type="EMBL" id="HBUE01050185">
    <property type="protein sequence ID" value="CAG6464063.1"/>
    <property type="molecule type" value="Transcribed_RNA"/>
</dbReference>
<organism evidence="2">
    <name type="scientific">Culex pipiens</name>
    <name type="common">House mosquito</name>
    <dbReference type="NCBI Taxonomy" id="7175"/>
    <lineage>
        <taxon>Eukaryota</taxon>
        <taxon>Metazoa</taxon>
        <taxon>Ecdysozoa</taxon>
        <taxon>Arthropoda</taxon>
        <taxon>Hexapoda</taxon>
        <taxon>Insecta</taxon>
        <taxon>Pterygota</taxon>
        <taxon>Neoptera</taxon>
        <taxon>Endopterygota</taxon>
        <taxon>Diptera</taxon>
        <taxon>Nematocera</taxon>
        <taxon>Culicoidea</taxon>
        <taxon>Culicidae</taxon>
        <taxon>Culicinae</taxon>
        <taxon>Culicini</taxon>
        <taxon>Culex</taxon>
        <taxon>Culex</taxon>
    </lineage>
</organism>
<accession>A0A8D8AV58</accession>
<feature type="compositionally biased region" description="Pro residues" evidence="1">
    <location>
        <begin position="91"/>
        <end position="102"/>
    </location>
</feature>